<dbReference type="InterPro" id="IPR004183">
    <property type="entry name" value="Xdiol_dOase_suB"/>
</dbReference>
<dbReference type="GO" id="GO:0008270">
    <property type="term" value="F:zinc ion binding"/>
    <property type="evidence" value="ECO:0007669"/>
    <property type="project" value="InterPro"/>
</dbReference>
<evidence type="ECO:0000256" key="3">
    <source>
        <dbReference type="ARBA" id="ARBA00022723"/>
    </source>
</evidence>
<dbReference type="GO" id="GO:0008198">
    <property type="term" value="F:ferrous iron binding"/>
    <property type="evidence" value="ECO:0007669"/>
    <property type="project" value="InterPro"/>
</dbReference>
<comment type="cofactor">
    <cofactor evidence="1">
        <name>Zn(2+)</name>
        <dbReference type="ChEBI" id="CHEBI:29105"/>
    </cofactor>
</comment>
<dbReference type="InterPro" id="IPR014436">
    <property type="entry name" value="Extradiol_dOase_DODA"/>
</dbReference>
<keyword evidence="9" id="KW-1185">Reference proteome</keyword>
<evidence type="ECO:0000256" key="5">
    <source>
        <dbReference type="ARBA" id="ARBA00023002"/>
    </source>
</evidence>
<feature type="compositionally biased region" description="Basic and acidic residues" evidence="6">
    <location>
        <begin position="25"/>
        <end position="50"/>
    </location>
</feature>
<comment type="caution">
    <text evidence="8">The sequence shown here is derived from an EMBL/GenBank/DDBJ whole genome shotgun (WGS) entry which is preliminary data.</text>
</comment>
<evidence type="ECO:0000256" key="2">
    <source>
        <dbReference type="ARBA" id="ARBA00007581"/>
    </source>
</evidence>
<dbReference type="PANTHER" id="PTHR30096:SF0">
    <property type="entry name" value="4,5-DOPA DIOXYGENASE EXTRADIOL-LIKE PROTEIN"/>
    <property type="match status" value="1"/>
</dbReference>
<comment type="similarity">
    <text evidence="2">Belongs to the DODA-type extradiol aromatic ring-opening dioxygenase family.</text>
</comment>
<evidence type="ECO:0000313" key="8">
    <source>
        <dbReference type="EMBL" id="CAE7909297.1"/>
    </source>
</evidence>
<dbReference type="EMBL" id="CAJNJA010073308">
    <property type="protein sequence ID" value="CAE7909297.1"/>
    <property type="molecule type" value="Genomic_DNA"/>
</dbReference>
<accession>A0A813BNV6</accession>
<name>A0A813BNV6_9DINO</name>
<feature type="domain" description="Extradiol ring-cleavage dioxygenase class III enzyme subunit B" evidence="7">
    <location>
        <begin position="814"/>
        <end position="1033"/>
    </location>
</feature>
<keyword evidence="3" id="KW-0479">Metal-binding</keyword>
<sequence>MAETADGSSATAATVMQDEVVDNAAVHDDPARSSSKADEPVALEEKERAADSGGEVCGGHGPHGHPPEVQGDEDQEARKRVRELQEQQGLQQRMRQRICQGLASEDVTAPPCPPLLAMQAQEYAGHAAFDGLPVAVPGPFRETPRMDPRDAQVWADFRSAFKKYMLQLSEEALQQSLPQVDLRRMRFSANALGGLVSGQVPSATDQSILEATTVLHIRPTWSELLQQTKRMRTQPFTLTFVLAATECEFNVQVKCPQGKAFAVGLQGTGLVQDGSVLQVLSHGTELAAGDICPQREQRVKFEPAARSGSVNSAKRAELAAPVRSRSANSLHARDVSFGPIPSSSRSVSRTAQAAEKDPKHRSRSTTPSNTRDRTPSTAASSAKTKSPSHGRDATPLAYRENRDFVQPVLGAAHCTWRFLDRGDRGSSKPVEPVPETSSFSRAKRFEDHHTQELWERSSRHPVHFSKPTWDREGFAGRPASRRHQRGKRCLIGAPHTADTPEMAKLVCGSQELLRSWELKEQEHPGMEKIFDGCAGFSDQAADVDGPKAAGTRHFHGAPHVQDTPGLEKLICGSNKMSELKDLHEQSRPDLSNMFQGFAGHSAQDEDAKGSGARSKRNFFGAPHVMDTPLSGILCGSEQLSEHYDRHHQKLGSHLQNMFAGHAGKSLQDEDLGDGDKRQGKREFAGAPHVVDSQDVFDLVCGSPTLKEAHAKKANPQLANIFDGCAGLCLQDEDVEGPRHRGKKKGPHGAAAYRGTVQAECFQKAFQPAEIVISPVDSDPLPTLFVSHGLGPMPLLRDPSAPFPRSLAELPQRLRLDEHSVRCILVISAHWESRDGLEVTLRRTHAQGLLYDYAGASKEMYEVHHRYHPPGDPQVSGWVLDLLQEANQEIRVNSARALDHGVFVPLLLMPSLASVPVVQLSLPGFHGRRGSELARQCLEVGRALSPLRSRGVLILGSGLSTNSATKPERLERWTEELTRLCGASPEERFEGLRTWTSTLPHAREVHGREEHLLPLHVAAGAARDDSGEALCHCVEHGLVMSHFVFGWWRRTRHPPLETSQLQMDDDELMQCVAEQDHEPATASQPIKFKNGLVGIRGDYYGQGQFRSLHAKRRGGGCPLPEGWVSPGSPAALSTREPSCERSYASPRPDSRGSNSSDFSGGFRQTYCGSTVNVILLTSRQDSSKPGMGLQ</sequence>
<feature type="region of interest" description="Disordered" evidence="6">
    <location>
        <begin position="302"/>
        <end position="397"/>
    </location>
</feature>
<feature type="compositionally biased region" description="Polar residues" evidence="6">
    <location>
        <begin position="1"/>
        <end position="14"/>
    </location>
</feature>
<keyword evidence="5" id="KW-0560">Oxidoreductase</keyword>
<dbReference type="Pfam" id="PF02900">
    <property type="entry name" value="LigB"/>
    <property type="match status" value="1"/>
</dbReference>
<dbReference type="AlphaFoldDB" id="A0A813BNV6"/>
<dbReference type="CDD" id="cd07363">
    <property type="entry name" value="45_DOPA_Dioxygenase"/>
    <property type="match status" value="1"/>
</dbReference>
<feature type="region of interest" description="Disordered" evidence="6">
    <location>
        <begin position="420"/>
        <end position="439"/>
    </location>
</feature>
<feature type="compositionally biased region" description="Low complexity" evidence="6">
    <location>
        <begin position="375"/>
        <end position="387"/>
    </location>
</feature>
<evidence type="ECO:0000256" key="4">
    <source>
        <dbReference type="ARBA" id="ARBA00022833"/>
    </source>
</evidence>
<feature type="region of interest" description="Disordered" evidence="6">
    <location>
        <begin position="1117"/>
        <end position="1157"/>
    </location>
</feature>
<reference evidence="8" key="1">
    <citation type="submission" date="2021-02" db="EMBL/GenBank/DDBJ databases">
        <authorList>
            <person name="Dougan E. K."/>
            <person name="Rhodes N."/>
            <person name="Thang M."/>
            <person name="Chan C."/>
        </authorList>
    </citation>
    <scope>NUCLEOTIDE SEQUENCE</scope>
</reference>
<keyword evidence="4" id="KW-0862">Zinc</keyword>
<proteinExistence type="inferred from homology"/>
<protein>
    <submittedName>
        <fullName evidence="8">DODA protein</fullName>
    </submittedName>
</protein>
<dbReference type="Gene3D" id="3.40.830.10">
    <property type="entry name" value="LigB-like"/>
    <property type="match status" value="1"/>
</dbReference>
<feature type="region of interest" description="Disordered" evidence="6">
    <location>
        <begin position="1"/>
        <end position="90"/>
    </location>
</feature>
<feature type="region of interest" description="Disordered" evidence="6">
    <location>
        <begin position="465"/>
        <end position="485"/>
    </location>
</feature>
<evidence type="ECO:0000259" key="7">
    <source>
        <dbReference type="Pfam" id="PF02900"/>
    </source>
</evidence>
<evidence type="ECO:0000256" key="6">
    <source>
        <dbReference type="SAM" id="MobiDB-lite"/>
    </source>
</evidence>
<gene>
    <name evidence="8" type="primary">DODA</name>
    <name evidence="8" type="ORF">SNEC2469_LOCUS30903</name>
</gene>
<dbReference type="OrthoDB" id="439992at2759"/>
<evidence type="ECO:0000256" key="1">
    <source>
        <dbReference type="ARBA" id="ARBA00001947"/>
    </source>
</evidence>
<feature type="compositionally biased region" description="Polar residues" evidence="6">
    <location>
        <begin position="341"/>
        <end position="351"/>
    </location>
</feature>
<feature type="compositionally biased region" description="Basic and acidic residues" evidence="6">
    <location>
        <begin position="76"/>
        <end position="85"/>
    </location>
</feature>
<evidence type="ECO:0000313" key="9">
    <source>
        <dbReference type="Proteomes" id="UP000601435"/>
    </source>
</evidence>
<dbReference type="PANTHER" id="PTHR30096">
    <property type="entry name" value="4,5-DOPA DIOXYGENASE EXTRADIOL-LIKE PROTEIN"/>
    <property type="match status" value="1"/>
</dbReference>
<dbReference type="GO" id="GO:0016702">
    <property type="term" value="F:oxidoreductase activity, acting on single donors with incorporation of molecular oxygen, incorporation of two atoms of oxygen"/>
    <property type="evidence" value="ECO:0007669"/>
    <property type="project" value="UniProtKB-ARBA"/>
</dbReference>
<dbReference type="Proteomes" id="UP000601435">
    <property type="component" value="Unassembled WGS sequence"/>
</dbReference>
<dbReference type="SUPFAM" id="SSF53213">
    <property type="entry name" value="LigB-like"/>
    <property type="match status" value="1"/>
</dbReference>
<organism evidence="8 9">
    <name type="scientific">Symbiodinium necroappetens</name>
    <dbReference type="NCBI Taxonomy" id="1628268"/>
    <lineage>
        <taxon>Eukaryota</taxon>
        <taxon>Sar</taxon>
        <taxon>Alveolata</taxon>
        <taxon>Dinophyceae</taxon>
        <taxon>Suessiales</taxon>
        <taxon>Symbiodiniaceae</taxon>
        <taxon>Symbiodinium</taxon>
    </lineage>
</organism>